<dbReference type="PANTHER" id="PTHR39330:SF1">
    <property type="entry name" value="ETHANOLAMINE AMMONIA-LYASE SMALL SUBUNIT"/>
    <property type="match status" value="1"/>
</dbReference>
<comment type="subcellular location">
    <subcellularLocation>
        <location evidence="5">Bacterial microcompartment</location>
    </subcellularLocation>
</comment>
<name>A0ABW6PT51_9NOCA</name>
<evidence type="ECO:0000256" key="2">
    <source>
        <dbReference type="ARBA" id="ARBA00023239"/>
    </source>
</evidence>
<feature type="binding site" evidence="5">
    <location>
        <position position="176"/>
    </location>
    <ligand>
        <name>adenosylcob(III)alamin</name>
        <dbReference type="ChEBI" id="CHEBI:18408"/>
    </ligand>
</feature>
<dbReference type="EMBL" id="JBIAMX010000014">
    <property type="protein sequence ID" value="MFF0545477.1"/>
    <property type="molecule type" value="Genomic_DNA"/>
</dbReference>
<sequence length="260" mass="27006">MNEPSNPSPAQTFWAELRRSTQARIGLGRTGDALPTGDVLALRTAHAAARDAVHEPLDVAALTARIAELGFGTPIPVTSRAGSRSEYLRRPDLGRLPADLSAITAEHADLGIVLADGLSPRALIDHGPALLAALTTELGEDHTLATPVVATQARVALGDHIGAATGVRTVLVLIGERPGLSVADSLGIYLTHLPRPGRTDADRNCVSNIHPPDGLGYAEAARVISGLVAGAHALGRSGVDLKDQSRTTALSRDARVLEAD</sequence>
<evidence type="ECO:0000313" key="7">
    <source>
        <dbReference type="Proteomes" id="UP001601444"/>
    </source>
</evidence>
<dbReference type="PANTHER" id="PTHR39330">
    <property type="entry name" value="ETHANOLAMINE AMMONIA-LYASE LIGHT CHAIN"/>
    <property type="match status" value="1"/>
</dbReference>
<comment type="catalytic activity">
    <reaction evidence="5">
        <text>ethanolamine = acetaldehyde + NH4(+)</text>
        <dbReference type="Rhea" id="RHEA:15313"/>
        <dbReference type="ChEBI" id="CHEBI:15343"/>
        <dbReference type="ChEBI" id="CHEBI:28938"/>
        <dbReference type="ChEBI" id="CHEBI:57603"/>
        <dbReference type="EC" id="4.3.1.7"/>
    </reaction>
</comment>
<proteinExistence type="inferred from homology"/>
<feature type="binding site" evidence="5">
    <location>
        <position position="155"/>
    </location>
    <ligand>
        <name>adenosylcob(III)alamin</name>
        <dbReference type="ChEBI" id="CHEBI:18408"/>
    </ligand>
</feature>
<accession>A0ABW6PT51</accession>
<comment type="pathway">
    <text evidence="5">Amine and polyamine degradation; ethanolamine degradation.</text>
</comment>
<dbReference type="NCBIfam" id="NF003971">
    <property type="entry name" value="PRK05465.1"/>
    <property type="match status" value="1"/>
</dbReference>
<comment type="caution">
    <text evidence="6">The sequence shown here is derived from an EMBL/GenBank/DDBJ whole genome shotgun (WGS) entry which is preliminary data.</text>
</comment>
<evidence type="ECO:0000256" key="5">
    <source>
        <dbReference type="HAMAP-Rule" id="MF_00601"/>
    </source>
</evidence>
<dbReference type="Proteomes" id="UP001601444">
    <property type="component" value="Unassembled WGS sequence"/>
</dbReference>
<dbReference type="InterPro" id="IPR009246">
    <property type="entry name" value="EutC"/>
</dbReference>
<comment type="similarity">
    <text evidence="5">Belongs to the EutC family.</text>
</comment>
<dbReference type="HAMAP" id="MF_00601">
    <property type="entry name" value="EutC"/>
    <property type="match status" value="1"/>
</dbReference>
<dbReference type="Gene3D" id="3.40.50.11240">
    <property type="entry name" value="Ethanolamine ammonia-lyase light chain (EutC)"/>
    <property type="match status" value="1"/>
</dbReference>
<dbReference type="GO" id="GO:0008851">
    <property type="term" value="F:ethanolamine ammonia-lyase activity"/>
    <property type="evidence" value="ECO:0007669"/>
    <property type="project" value="UniProtKB-EC"/>
</dbReference>
<dbReference type="Pfam" id="PF05985">
    <property type="entry name" value="EutC"/>
    <property type="match status" value="1"/>
</dbReference>
<dbReference type="InterPro" id="IPR042251">
    <property type="entry name" value="EutC_C"/>
</dbReference>
<evidence type="ECO:0000313" key="6">
    <source>
        <dbReference type="EMBL" id="MFF0545477.1"/>
    </source>
</evidence>
<evidence type="ECO:0000256" key="4">
    <source>
        <dbReference type="ARBA" id="ARBA00024446"/>
    </source>
</evidence>
<comment type="function">
    <text evidence="5">Catalyzes the deamination of various vicinal amino-alcohols to oxo compounds. Allows this organism to utilize ethanolamine as the sole source of nitrogen and carbon in the presence of external vitamin B12.</text>
</comment>
<evidence type="ECO:0000256" key="3">
    <source>
        <dbReference type="ARBA" id="ARBA00023285"/>
    </source>
</evidence>
<keyword evidence="3 5" id="KW-0170">Cobalt</keyword>
<organism evidence="6 7">
    <name type="scientific">Nocardia thailandica</name>
    <dbReference type="NCBI Taxonomy" id="257275"/>
    <lineage>
        <taxon>Bacteria</taxon>
        <taxon>Bacillati</taxon>
        <taxon>Actinomycetota</taxon>
        <taxon>Actinomycetes</taxon>
        <taxon>Mycobacteriales</taxon>
        <taxon>Nocardiaceae</taxon>
        <taxon>Nocardia</taxon>
    </lineage>
</organism>
<comment type="subunit">
    <text evidence="5">The basic unit is a heterodimer which dimerizes to form tetramers. The heterotetramers trimerize; 6 large subunits form a core ring with 6 small subunits projecting outwards.</text>
</comment>
<dbReference type="RefSeq" id="WP_387701915.1">
    <property type="nucleotide sequence ID" value="NZ_JBIAMX010000014.1"/>
</dbReference>
<comment type="cofactor">
    <cofactor evidence="5">
        <name>adenosylcob(III)alamin</name>
        <dbReference type="ChEBI" id="CHEBI:18408"/>
    </cofactor>
    <text evidence="5">Binds between the large and small subunits.</text>
</comment>
<dbReference type="InterPro" id="IPR042255">
    <property type="entry name" value="EutC_N"/>
</dbReference>
<keyword evidence="4 5" id="KW-1283">Bacterial microcompartment</keyword>
<gene>
    <name evidence="5 6" type="primary">eutC</name>
    <name evidence="6" type="ORF">ACFYTF_21835</name>
</gene>
<keyword evidence="1 5" id="KW-0846">Cobalamin</keyword>
<protein>
    <recommendedName>
        <fullName evidence="5">Ethanolamine ammonia-lyase small subunit</fullName>
        <shortName evidence="5">EAL small subunit</shortName>
        <ecNumber evidence="5">4.3.1.7</ecNumber>
    </recommendedName>
</protein>
<dbReference type="EC" id="4.3.1.7" evidence="5"/>
<keyword evidence="7" id="KW-1185">Reference proteome</keyword>
<feature type="binding site" evidence="5">
    <location>
        <position position="205"/>
    </location>
    <ligand>
        <name>adenosylcob(III)alamin</name>
        <dbReference type="ChEBI" id="CHEBI:18408"/>
    </ligand>
</feature>
<dbReference type="PIRSF" id="PIRSF018982">
    <property type="entry name" value="EutC"/>
    <property type="match status" value="1"/>
</dbReference>
<evidence type="ECO:0000256" key="1">
    <source>
        <dbReference type="ARBA" id="ARBA00022628"/>
    </source>
</evidence>
<dbReference type="Gene3D" id="1.10.30.40">
    <property type="entry name" value="Ethanolamine ammonia-lyase light chain (EutC), N-terminal domain"/>
    <property type="match status" value="1"/>
</dbReference>
<keyword evidence="2 5" id="KW-0456">Lyase</keyword>
<reference evidence="6 7" key="1">
    <citation type="submission" date="2024-10" db="EMBL/GenBank/DDBJ databases">
        <title>The Natural Products Discovery Center: Release of the First 8490 Sequenced Strains for Exploring Actinobacteria Biosynthetic Diversity.</title>
        <authorList>
            <person name="Kalkreuter E."/>
            <person name="Kautsar S.A."/>
            <person name="Yang D."/>
            <person name="Bader C.D."/>
            <person name="Teijaro C.N."/>
            <person name="Fluegel L."/>
            <person name="Davis C.M."/>
            <person name="Simpson J.R."/>
            <person name="Lauterbach L."/>
            <person name="Steele A.D."/>
            <person name="Gui C."/>
            <person name="Meng S."/>
            <person name="Li G."/>
            <person name="Viehrig K."/>
            <person name="Ye F."/>
            <person name="Su P."/>
            <person name="Kiefer A.F."/>
            <person name="Nichols A."/>
            <person name="Cepeda A.J."/>
            <person name="Yan W."/>
            <person name="Fan B."/>
            <person name="Jiang Y."/>
            <person name="Adhikari A."/>
            <person name="Zheng C.-J."/>
            <person name="Schuster L."/>
            <person name="Cowan T.M."/>
            <person name="Smanski M.J."/>
            <person name="Chevrette M.G."/>
            <person name="De Carvalho L.P.S."/>
            <person name="Shen B."/>
        </authorList>
    </citation>
    <scope>NUCLEOTIDE SEQUENCE [LARGE SCALE GENOMIC DNA]</scope>
    <source>
        <strain evidence="6 7">NPDC004045</strain>
    </source>
</reference>